<feature type="non-terminal residue" evidence="1">
    <location>
        <position position="215"/>
    </location>
</feature>
<accession>X1DBH0</accession>
<dbReference type="AlphaFoldDB" id="X1DBH0"/>
<dbReference type="SUPFAM" id="SSF48452">
    <property type="entry name" value="TPR-like"/>
    <property type="match status" value="1"/>
</dbReference>
<dbReference type="InterPro" id="IPR011990">
    <property type="entry name" value="TPR-like_helical_dom_sf"/>
</dbReference>
<dbReference type="Gene3D" id="1.25.40.10">
    <property type="entry name" value="Tetratricopeptide repeat domain"/>
    <property type="match status" value="1"/>
</dbReference>
<reference evidence="1" key="1">
    <citation type="journal article" date="2014" name="Front. Microbiol.">
        <title>High frequency of phylogenetically diverse reductive dehalogenase-homologous genes in deep subseafloor sedimentary metagenomes.</title>
        <authorList>
            <person name="Kawai M."/>
            <person name="Futagami T."/>
            <person name="Toyoda A."/>
            <person name="Takaki Y."/>
            <person name="Nishi S."/>
            <person name="Hori S."/>
            <person name="Arai W."/>
            <person name="Tsubouchi T."/>
            <person name="Morono Y."/>
            <person name="Uchiyama I."/>
            <person name="Ito T."/>
            <person name="Fujiyama A."/>
            <person name="Inagaki F."/>
            <person name="Takami H."/>
        </authorList>
    </citation>
    <scope>NUCLEOTIDE SEQUENCE</scope>
    <source>
        <strain evidence="1">Expedition CK06-06</strain>
    </source>
</reference>
<sequence length="215" mass="24547">MGLVITLVYFNYALIPVSESTAKIRQANQAISDGRFEQAHKLLDIAAEDDLLSPTALSLNGRLYLHHFQVTPRAPLGDALRRNRDLLLQAEKCLRAAIERNSAAFKNYERLTEVYLLLAEISTQQEKIDWLNEAFEIASLAVEHYPGCARLRVELAKIAERLGKTGIAASQYEQAIDIEDSYRDQFRQMYPEREKIVSRVGEEKYQFAKQRLNSS</sequence>
<evidence type="ECO:0008006" key="2">
    <source>
        <dbReference type="Google" id="ProtNLM"/>
    </source>
</evidence>
<name>X1DBH0_9ZZZZ</name>
<organism evidence="1">
    <name type="scientific">marine sediment metagenome</name>
    <dbReference type="NCBI Taxonomy" id="412755"/>
    <lineage>
        <taxon>unclassified sequences</taxon>
        <taxon>metagenomes</taxon>
        <taxon>ecological metagenomes</taxon>
    </lineage>
</organism>
<proteinExistence type="predicted"/>
<evidence type="ECO:0000313" key="1">
    <source>
        <dbReference type="EMBL" id="GAH17552.1"/>
    </source>
</evidence>
<protein>
    <recommendedName>
        <fullName evidence="2">MalT-like TPR region domain-containing protein</fullName>
    </recommendedName>
</protein>
<gene>
    <name evidence="1" type="ORF">S01H4_55181</name>
</gene>
<dbReference type="EMBL" id="BART01031822">
    <property type="protein sequence ID" value="GAH17552.1"/>
    <property type="molecule type" value="Genomic_DNA"/>
</dbReference>
<comment type="caution">
    <text evidence="1">The sequence shown here is derived from an EMBL/GenBank/DDBJ whole genome shotgun (WGS) entry which is preliminary data.</text>
</comment>